<keyword evidence="5 9" id="KW-0812">Transmembrane</keyword>
<gene>
    <name evidence="10" type="ORF">A9Q84_14105</name>
</gene>
<keyword evidence="3" id="KW-1003">Cell membrane</keyword>
<dbReference type="Pfam" id="PF04143">
    <property type="entry name" value="Sulf_transp"/>
    <property type="match status" value="1"/>
</dbReference>
<evidence type="ECO:0000256" key="9">
    <source>
        <dbReference type="SAM" id="Phobius"/>
    </source>
</evidence>
<reference evidence="11" key="1">
    <citation type="journal article" date="2017" name="Proc. Natl. Acad. Sci. U.S.A.">
        <title>Simulation of Deepwater Horizon oil plume reveals substrate specialization within a complex community of hydrocarbon-degraders.</title>
        <authorList>
            <person name="Hu P."/>
            <person name="Dubinsky E.A."/>
            <person name="Probst A.J."/>
            <person name="Wang J."/>
            <person name="Sieber C.M.K."/>
            <person name="Tom L.M."/>
            <person name="Gardinali P."/>
            <person name="Banfield J.F."/>
            <person name="Atlas R.M."/>
            <person name="Andersen G.L."/>
        </authorList>
    </citation>
    <scope>NUCLEOTIDE SEQUENCE [LARGE SCALE GENOMIC DNA]</scope>
</reference>
<dbReference type="PANTHER" id="PTHR30574:SF1">
    <property type="entry name" value="SULPHUR TRANSPORT DOMAIN-CONTAINING PROTEIN"/>
    <property type="match status" value="1"/>
</dbReference>
<accession>A0A1Y5FA51</accession>
<dbReference type="GO" id="GO:0005886">
    <property type="term" value="C:plasma membrane"/>
    <property type="evidence" value="ECO:0007669"/>
    <property type="project" value="UniProtKB-SubCell"/>
</dbReference>
<dbReference type="Proteomes" id="UP000196531">
    <property type="component" value="Unassembled WGS sequence"/>
</dbReference>
<evidence type="ECO:0000256" key="1">
    <source>
        <dbReference type="ARBA" id="ARBA00004429"/>
    </source>
</evidence>
<protein>
    <submittedName>
        <fullName evidence="10">Uncharacterized protein</fullName>
    </submittedName>
</protein>
<sequence>MGLPFLGGIIIALATTIMLFFNGRITGISGILGNSLSKPTSEKRWQYSFLIGLIIGGAILLQLSPQLFQFEINFSYQEAIIAGLLVGFGTRLGSGCTSGHGVCGLPRLSVRSLVATLTFMGAGIITVLIRSFS</sequence>
<evidence type="ECO:0000256" key="7">
    <source>
        <dbReference type="ARBA" id="ARBA00023136"/>
    </source>
</evidence>
<evidence type="ECO:0000256" key="6">
    <source>
        <dbReference type="ARBA" id="ARBA00022989"/>
    </source>
</evidence>
<feature type="transmembrane region" description="Helical" evidence="9">
    <location>
        <begin position="47"/>
        <end position="68"/>
    </location>
</feature>
<keyword evidence="7 9" id="KW-0472">Membrane</keyword>
<comment type="similarity">
    <text evidence="8">Belongs to the TsuA/YedE (TC 9.B.102) family.</text>
</comment>
<dbReference type="EMBL" id="MAAO01000007">
    <property type="protein sequence ID" value="OUR95633.1"/>
    <property type="molecule type" value="Genomic_DNA"/>
</dbReference>
<dbReference type="AlphaFoldDB" id="A0A1Y5FA51"/>
<feature type="transmembrane region" description="Helical" evidence="9">
    <location>
        <begin position="74"/>
        <end position="92"/>
    </location>
</feature>
<evidence type="ECO:0000256" key="3">
    <source>
        <dbReference type="ARBA" id="ARBA00022475"/>
    </source>
</evidence>
<evidence type="ECO:0000256" key="4">
    <source>
        <dbReference type="ARBA" id="ARBA00022519"/>
    </source>
</evidence>
<evidence type="ECO:0000256" key="5">
    <source>
        <dbReference type="ARBA" id="ARBA00022692"/>
    </source>
</evidence>
<evidence type="ECO:0000313" key="10">
    <source>
        <dbReference type="EMBL" id="OUR95633.1"/>
    </source>
</evidence>
<evidence type="ECO:0000256" key="8">
    <source>
        <dbReference type="ARBA" id="ARBA00035655"/>
    </source>
</evidence>
<name>A0A1Y5FA51_9BACT</name>
<feature type="transmembrane region" description="Helical" evidence="9">
    <location>
        <begin position="113"/>
        <end position="132"/>
    </location>
</feature>
<dbReference type="PANTHER" id="PTHR30574">
    <property type="entry name" value="INNER MEMBRANE PROTEIN YEDE"/>
    <property type="match status" value="1"/>
</dbReference>
<feature type="transmembrane region" description="Helical" evidence="9">
    <location>
        <begin position="6"/>
        <end position="26"/>
    </location>
</feature>
<comment type="caution">
    <text evidence="10">The sequence shown here is derived from an EMBL/GenBank/DDBJ whole genome shotgun (WGS) entry which is preliminary data.</text>
</comment>
<keyword evidence="4" id="KW-0997">Cell inner membrane</keyword>
<keyword evidence="2" id="KW-0813">Transport</keyword>
<evidence type="ECO:0000256" key="2">
    <source>
        <dbReference type="ARBA" id="ARBA00022448"/>
    </source>
</evidence>
<proteinExistence type="inferred from homology"/>
<evidence type="ECO:0000313" key="11">
    <source>
        <dbReference type="Proteomes" id="UP000196531"/>
    </source>
</evidence>
<organism evidence="10 11">
    <name type="scientific">Halobacteriovorax marinus</name>
    <dbReference type="NCBI Taxonomy" id="97084"/>
    <lineage>
        <taxon>Bacteria</taxon>
        <taxon>Pseudomonadati</taxon>
        <taxon>Bdellovibrionota</taxon>
        <taxon>Bacteriovoracia</taxon>
        <taxon>Bacteriovoracales</taxon>
        <taxon>Halobacteriovoraceae</taxon>
        <taxon>Halobacteriovorax</taxon>
    </lineage>
</organism>
<keyword evidence="6 9" id="KW-1133">Transmembrane helix</keyword>
<comment type="subcellular location">
    <subcellularLocation>
        <location evidence="1">Cell inner membrane</location>
        <topology evidence="1">Multi-pass membrane protein</topology>
    </subcellularLocation>
</comment>
<dbReference type="InterPro" id="IPR007272">
    <property type="entry name" value="Sulf_transp_TsuA/YedE"/>
</dbReference>